<reference evidence="3" key="1">
    <citation type="submission" date="2020-08" db="EMBL/GenBank/DDBJ databases">
        <title>Multicomponent nature underlies the extraordinary mechanical properties of spider dragline silk.</title>
        <authorList>
            <person name="Kono N."/>
            <person name="Nakamura H."/>
            <person name="Mori M."/>
            <person name="Yoshida Y."/>
            <person name="Ohtoshi R."/>
            <person name="Malay A.D."/>
            <person name="Moran D.A.P."/>
            <person name="Tomita M."/>
            <person name="Numata K."/>
            <person name="Arakawa K."/>
        </authorList>
    </citation>
    <scope>NUCLEOTIDE SEQUENCE</scope>
</reference>
<evidence type="ECO:0000313" key="3">
    <source>
        <dbReference type="EMBL" id="GFU42296.1"/>
    </source>
</evidence>
<evidence type="ECO:0000256" key="1">
    <source>
        <dbReference type="SAM" id="MobiDB-lite"/>
    </source>
</evidence>
<feature type="region of interest" description="Disordered" evidence="1">
    <location>
        <begin position="1"/>
        <end position="20"/>
    </location>
</feature>
<proteinExistence type="predicted"/>
<evidence type="ECO:0000313" key="4">
    <source>
        <dbReference type="Proteomes" id="UP000887013"/>
    </source>
</evidence>
<feature type="compositionally biased region" description="Basic and acidic residues" evidence="1">
    <location>
        <begin position="1"/>
        <end position="10"/>
    </location>
</feature>
<comment type="caution">
    <text evidence="3">The sequence shown here is derived from an EMBL/GenBank/DDBJ whole genome shotgun (WGS) entry which is preliminary data.</text>
</comment>
<keyword evidence="4" id="KW-1185">Reference proteome</keyword>
<sequence>MRKDTKDFKEPAVLPSNHEV</sequence>
<evidence type="ECO:0000313" key="2">
    <source>
        <dbReference type="EMBL" id="GFS76132.1"/>
    </source>
</evidence>
<feature type="non-terminal residue" evidence="3">
    <location>
        <position position="20"/>
    </location>
</feature>
<dbReference type="EMBL" id="BMAW01036026">
    <property type="protein sequence ID" value="GFU42296.1"/>
    <property type="molecule type" value="Genomic_DNA"/>
</dbReference>
<dbReference type="EMBL" id="BMAW01001893">
    <property type="protein sequence ID" value="GFS76132.1"/>
    <property type="molecule type" value="Genomic_DNA"/>
</dbReference>
<name>A0A8X6QXX0_NEPPI</name>
<gene>
    <name evidence="2" type="ORF">NPIL_182981</name>
    <name evidence="3" type="ORF">NPIL_621261</name>
</gene>
<accession>A0A8X6QXX0</accession>
<dbReference type="AlphaFoldDB" id="A0A8X6QXX0"/>
<organism evidence="3 4">
    <name type="scientific">Nephila pilipes</name>
    <name type="common">Giant wood spider</name>
    <name type="synonym">Nephila maculata</name>
    <dbReference type="NCBI Taxonomy" id="299642"/>
    <lineage>
        <taxon>Eukaryota</taxon>
        <taxon>Metazoa</taxon>
        <taxon>Ecdysozoa</taxon>
        <taxon>Arthropoda</taxon>
        <taxon>Chelicerata</taxon>
        <taxon>Arachnida</taxon>
        <taxon>Araneae</taxon>
        <taxon>Araneomorphae</taxon>
        <taxon>Entelegynae</taxon>
        <taxon>Araneoidea</taxon>
        <taxon>Nephilidae</taxon>
        <taxon>Nephila</taxon>
    </lineage>
</organism>
<dbReference type="Proteomes" id="UP000887013">
    <property type="component" value="Unassembled WGS sequence"/>
</dbReference>
<protein>
    <submittedName>
        <fullName evidence="3">Uncharacterized protein</fullName>
    </submittedName>
</protein>